<name>A0A2A5KU41_9HYPH</name>
<dbReference type="Proteomes" id="UP000218807">
    <property type="component" value="Unassembled WGS sequence"/>
</dbReference>
<keyword evidence="2" id="KW-1185">Reference proteome</keyword>
<gene>
    <name evidence="1" type="ORF">CPT34_12800</name>
</gene>
<dbReference type="SUPFAM" id="SSF51621">
    <property type="entry name" value="Phosphoenolpyruvate/pyruvate domain"/>
    <property type="match status" value="1"/>
</dbReference>
<comment type="caution">
    <text evidence="1">The sequence shown here is derived from an EMBL/GenBank/DDBJ whole genome shotgun (WGS) entry which is preliminary data.</text>
</comment>
<reference evidence="1 2" key="1">
    <citation type="submission" date="2017-09" db="EMBL/GenBank/DDBJ databases">
        <title>Comparative genomics of rhizobia isolated from Phaseolus vulgaris in China.</title>
        <authorList>
            <person name="Tong W."/>
        </authorList>
    </citation>
    <scope>NUCLEOTIDE SEQUENCE [LARGE SCALE GENOMIC DNA]</scope>
    <source>
        <strain evidence="1 2">L101</strain>
    </source>
</reference>
<dbReference type="PANTHER" id="PTHR42905">
    <property type="entry name" value="PHOSPHOENOLPYRUVATE CARBOXYLASE"/>
    <property type="match status" value="1"/>
</dbReference>
<dbReference type="InterPro" id="IPR040442">
    <property type="entry name" value="Pyrv_kinase-like_dom_sf"/>
</dbReference>
<accession>A0A2A5KU41</accession>
<dbReference type="InterPro" id="IPR039556">
    <property type="entry name" value="ICL/PEPM"/>
</dbReference>
<sequence>MNQTEKARAFHALHQKGNPIVLYNIWDAGTAKAVADAGAKALATGSWSVAAAHGYADGEKLPMSVLVETAKSIAAFVDLPLSVDFEGAYSAEPEGAAANVARLVEVGAVGINFEDRVVAGEGLYPVENQAARIRAIRVMADGKDIAFFINARTDLFLAESDLAKHASLVDEAIERGRAYAAAGGNGFFVPGLIDPGLIEKICAASSLPVNVMMRAGAPDVKTLARLGVGRISYGPGPYRSMVDKLKQEAAAIYSLL</sequence>
<evidence type="ECO:0000313" key="2">
    <source>
        <dbReference type="Proteomes" id="UP000218807"/>
    </source>
</evidence>
<dbReference type="EMBL" id="NXDM01000011">
    <property type="protein sequence ID" value="PCK80552.1"/>
    <property type="molecule type" value="Genomic_DNA"/>
</dbReference>
<dbReference type="PANTHER" id="PTHR42905:SF16">
    <property type="entry name" value="CARBOXYPHOSPHONOENOLPYRUVATE PHOSPHONOMUTASE-LIKE PROTEIN (AFU_ORTHOLOGUE AFUA_5G07230)"/>
    <property type="match status" value="1"/>
</dbReference>
<dbReference type="RefSeq" id="WP_096762994.1">
    <property type="nucleotide sequence ID" value="NZ_NXDM01000011.1"/>
</dbReference>
<protein>
    <submittedName>
        <fullName evidence="1">Phosphonomutase</fullName>
    </submittedName>
</protein>
<dbReference type="Gene3D" id="3.20.20.60">
    <property type="entry name" value="Phosphoenolpyruvate-binding domains"/>
    <property type="match status" value="1"/>
</dbReference>
<organism evidence="1 2">
    <name type="scientific">Rhizobium sophoriradicis</name>
    <dbReference type="NCBI Taxonomy" id="1535245"/>
    <lineage>
        <taxon>Bacteria</taxon>
        <taxon>Pseudomonadati</taxon>
        <taxon>Pseudomonadota</taxon>
        <taxon>Alphaproteobacteria</taxon>
        <taxon>Hyphomicrobiales</taxon>
        <taxon>Rhizobiaceae</taxon>
        <taxon>Rhizobium/Agrobacterium group</taxon>
        <taxon>Rhizobium</taxon>
    </lineage>
</organism>
<evidence type="ECO:0000313" key="1">
    <source>
        <dbReference type="EMBL" id="PCK80552.1"/>
    </source>
</evidence>
<dbReference type="AlphaFoldDB" id="A0A2A5KU41"/>
<dbReference type="CDD" id="cd00377">
    <property type="entry name" value="ICL_PEPM"/>
    <property type="match status" value="1"/>
</dbReference>
<dbReference type="InterPro" id="IPR015813">
    <property type="entry name" value="Pyrv/PenolPyrv_kinase-like_dom"/>
</dbReference>
<dbReference type="Pfam" id="PF13714">
    <property type="entry name" value="PEP_mutase"/>
    <property type="match status" value="1"/>
</dbReference>
<dbReference type="GO" id="GO:0003824">
    <property type="term" value="F:catalytic activity"/>
    <property type="evidence" value="ECO:0007669"/>
    <property type="project" value="InterPro"/>
</dbReference>
<proteinExistence type="predicted"/>